<dbReference type="Gene3D" id="2.30.110.10">
    <property type="entry name" value="Electron Transport, Fmn-binding Protein, Chain A"/>
    <property type="match status" value="1"/>
</dbReference>
<keyword evidence="4" id="KW-1185">Reference proteome</keyword>
<evidence type="ECO:0000313" key="4">
    <source>
        <dbReference type="Proteomes" id="UP000245080"/>
    </source>
</evidence>
<evidence type="ECO:0000313" key="3">
    <source>
        <dbReference type="EMBL" id="PWG00352.1"/>
    </source>
</evidence>
<dbReference type="InterPro" id="IPR052019">
    <property type="entry name" value="F420H2_bilvrd_red/Heme_oxyg"/>
</dbReference>
<dbReference type="AlphaFoldDB" id="A0A2V1MZV7"/>
<dbReference type="Pfam" id="PF01243">
    <property type="entry name" value="PNPOx_N"/>
    <property type="match status" value="1"/>
</dbReference>
<reference evidence="3 4" key="1">
    <citation type="journal article" date="2018" name="Int. J. Syst. Evol. Microbiol.">
        <title>Lactobacillus bambusae sp. nov., isolated from a traditional fermented Ma-bamboo shoots of Taiwan.</title>
        <authorList>
            <person name="Wang L.-T."/>
        </authorList>
    </citation>
    <scope>NUCLEOTIDE SEQUENCE [LARGE SCALE GENOMIC DNA]</scope>
    <source>
        <strain evidence="3 4">BS-W1</strain>
    </source>
</reference>
<dbReference type="OrthoDB" id="2292918at2"/>
<dbReference type="GO" id="GO:0016627">
    <property type="term" value="F:oxidoreductase activity, acting on the CH-CH group of donors"/>
    <property type="evidence" value="ECO:0007669"/>
    <property type="project" value="TreeGrafter"/>
</dbReference>
<dbReference type="GO" id="GO:0070967">
    <property type="term" value="F:coenzyme F420 binding"/>
    <property type="evidence" value="ECO:0007669"/>
    <property type="project" value="TreeGrafter"/>
</dbReference>
<dbReference type="SUPFAM" id="SSF50475">
    <property type="entry name" value="FMN-binding split barrel"/>
    <property type="match status" value="1"/>
</dbReference>
<organism evidence="3 4">
    <name type="scientific">Levilactobacillus bambusae</name>
    <dbReference type="NCBI Taxonomy" id="2024736"/>
    <lineage>
        <taxon>Bacteria</taxon>
        <taxon>Bacillati</taxon>
        <taxon>Bacillota</taxon>
        <taxon>Bacilli</taxon>
        <taxon>Lactobacillales</taxon>
        <taxon>Lactobacillaceae</taxon>
        <taxon>Levilactobacillus</taxon>
    </lineage>
</organism>
<dbReference type="EMBL" id="QCXQ01000002">
    <property type="protein sequence ID" value="PWG00352.1"/>
    <property type="molecule type" value="Genomic_DNA"/>
</dbReference>
<evidence type="ECO:0000259" key="2">
    <source>
        <dbReference type="Pfam" id="PF01243"/>
    </source>
</evidence>
<dbReference type="Proteomes" id="UP000245080">
    <property type="component" value="Unassembled WGS sequence"/>
</dbReference>
<proteinExistence type="predicted"/>
<sequence length="135" mass="14710">MMDTMAVFNDIMTNATDLSLATVTEDGHPDVRIVHFTYLPESHQILFITGEKTEKVVELKAHPQVAVTTQAVKGTDAVRIVAATANPVENTAELRATYTAKFPDAAKMIENAAMYVIDFTSVTVTAGFKTEVVTF</sequence>
<accession>A0A2V1MZV7</accession>
<dbReference type="InterPro" id="IPR011576">
    <property type="entry name" value="Pyridox_Oxase_N"/>
</dbReference>
<name>A0A2V1MZV7_9LACO</name>
<dbReference type="PANTHER" id="PTHR35176:SF6">
    <property type="entry name" value="HEME OXYGENASE HI_0854-RELATED"/>
    <property type="match status" value="1"/>
</dbReference>
<comment type="caution">
    <text evidence="3">The sequence shown here is derived from an EMBL/GenBank/DDBJ whole genome shotgun (WGS) entry which is preliminary data.</text>
</comment>
<dbReference type="PANTHER" id="PTHR35176">
    <property type="entry name" value="HEME OXYGENASE HI_0854-RELATED"/>
    <property type="match status" value="1"/>
</dbReference>
<protein>
    <recommendedName>
        <fullName evidence="2">Pyridoxamine 5'-phosphate oxidase N-terminal domain-containing protein</fullName>
    </recommendedName>
</protein>
<dbReference type="GO" id="GO:0005829">
    <property type="term" value="C:cytosol"/>
    <property type="evidence" value="ECO:0007669"/>
    <property type="project" value="TreeGrafter"/>
</dbReference>
<dbReference type="InterPro" id="IPR012349">
    <property type="entry name" value="Split_barrel_FMN-bd"/>
</dbReference>
<feature type="domain" description="Pyridoxamine 5'-phosphate oxidase N-terminal" evidence="2">
    <location>
        <begin position="18"/>
        <end position="123"/>
    </location>
</feature>
<keyword evidence="1" id="KW-0560">Oxidoreductase</keyword>
<evidence type="ECO:0000256" key="1">
    <source>
        <dbReference type="ARBA" id="ARBA00023002"/>
    </source>
</evidence>
<gene>
    <name evidence="3" type="ORF">DCM90_05325</name>
</gene>